<accession>A0A284R2R5</accession>
<evidence type="ECO:0000313" key="2">
    <source>
        <dbReference type="EMBL" id="SJL02978.1"/>
    </source>
</evidence>
<dbReference type="SUPFAM" id="SSF52047">
    <property type="entry name" value="RNI-like"/>
    <property type="match status" value="2"/>
</dbReference>
<dbReference type="STRING" id="47428.A0A284R2R5"/>
<feature type="compositionally biased region" description="Basic and acidic residues" evidence="1">
    <location>
        <begin position="337"/>
        <end position="350"/>
    </location>
</feature>
<dbReference type="EMBL" id="FUEG01000004">
    <property type="protein sequence ID" value="SJL02978.1"/>
    <property type="molecule type" value="Genomic_DNA"/>
</dbReference>
<dbReference type="Proteomes" id="UP000219338">
    <property type="component" value="Unassembled WGS sequence"/>
</dbReference>
<keyword evidence="3" id="KW-1185">Reference proteome</keyword>
<evidence type="ECO:0000256" key="1">
    <source>
        <dbReference type="SAM" id="MobiDB-lite"/>
    </source>
</evidence>
<feature type="region of interest" description="Disordered" evidence="1">
    <location>
        <begin position="337"/>
        <end position="361"/>
    </location>
</feature>
<dbReference type="OrthoDB" id="2927538at2759"/>
<evidence type="ECO:0000313" key="3">
    <source>
        <dbReference type="Proteomes" id="UP000219338"/>
    </source>
</evidence>
<sequence>MLPNELLDTIIEECRDDRETLMSCSRVNRALRWSSQKRLFATITLSGSHCYTTPYPYLLHLVSSSSQIVSHVKRLHIHDSDKEIIPQILEQLPNIESLSILRTSPSFMGSALKRALSQPQLQNVLFEGMTFSTSEEFFELFAHRREIHSLKFTDSRIETVLPSSMVPFRRCTIRDLSLQTGERETNEFIDEMLGVSSTIDFSCLKLLQFWMTTAAYLPALRKLLMATKDTLEELHLHLLALATPRQGELDISGIPRVKCILRCSVYARPILACVVSIFEGTSSAALEEADLILRVSDSKPFNSTNDSLWKDADSVMARFKRRVSICIEFLQPEQRDRYGDASENGRDHDTASIVPHRPVPLSPTDHQRLQTDIVDLESDITLLDHQIRRLRGSLSDFRRMRKRKKSQLECVRKSSMISIWSLPVDMIVEIITFAADDDNSDIYHGVPWVSSHPCRLFRNIVLSTPATWSRIYIDDTMRCQDHPFATHLLQTYLARSKETLLFVSINSSNNIDVILECLAPNYSRLYTLELNVCPPGLKALPGLVVANLPKLTELHLSVEGIDISGLMGCSDGLAQAVLVSLYHALDRPVETFRHADALRDVHLYGVVFSYFKMPLRQLTRFAGDIIGLNEYLLLFKDALELVEADLRLWHPEESARWEIPHNGPLWHTRLTRLSLYAYIPGLKFIRLPALQYLRIEETRETREETFTYDVGSEIHVFLRESQCPLETLLLEIPPFQLSRLTSILEACATTLSTLSLRVDLVGARDIYDALTFDGVTCLALNVDDLSLRDDSSFFSETGGIDWSFHASFHGDPLFRMVQSRCGPSRDRGDGRLRTLSLCVPYSSRPTETLEKLAELQQEGLVSWSFMGILGSRGRERDNTQSGRISDNVASTGGLVSNWVSISMTLLSSVSVTYPMVEHRYR</sequence>
<dbReference type="AlphaFoldDB" id="A0A284R2R5"/>
<reference evidence="3" key="1">
    <citation type="journal article" date="2017" name="Nat. Ecol. Evol.">
        <title>Genome expansion and lineage-specific genetic innovations in the forest pathogenic fungi Armillaria.</title>
        <authorList>
            <person name="Sipos G."/>
            <person name="Prasanna A.N."/>
            <person name="Walter M.C."/>
            <person name="O'Connor E."/>
            <person name="Balint B."/>
            <person name="Krizsan K."/>
            <person name="Kiss B."/>
            <person name="Hess J."/>
            <person name="Varga T."/>
            <person name="Slot J."/>
            <person name="Riley R."/>
            <person name="Boka B."/>
            <person name="Rigling D."/>
            <person name="Barry K."/>
            <person name="Lee J."/>
            <person name="Mihaltcheva S."/>
            <person name="LaButti K."/>
            <person name="Lipzen A."/>
            <person name="Waldron R."/>
            <person name="Moloney N.M."/>
            <person name="Sperisen C."/>
            <person name="Kredics L."/>
            <person name="Vagvoelgyi C."/>
            <person name="Patrignani A."/>
            <person name="Fitzpatrick D."/>
            <person name="Nagy I."/>
            <person name="Doyle S."/>
            <person name="Anderson J.B."/>
            <person name="Grigoriev I.V."/>
            <person name="Gueldener U."/>
            <person name="Muensterkoetter M."/>
            <person name="Nagy L.G."/>
        </authorList>
    </citation>
    <scope>NUCLEOTIDE SEQUENCE [LARGE SCALE GENOMIC DNA]</scope>
    <source>
        <strain evidence="3">C18/9</strain>
    </source>
</reference>
<name>A0A284R2R5_ARMOS</name>
<gene>
    <name evidence="2" type="ORF">ARMOST_06322</name>
</gene>
<organism evidence="2 3">
    <name type="scientific">Armillaria ostoyae</name>
    <name type="common">Armillaria root rot fungus</name>
    <dbReference type="NCBI Taxonomy" id="47428"/>
    <lineage>
        <taxon>Eukaryota</taxon>
        <taxon>Fungi</taxon>
        <taxon>Dikarya</taxon>
        <taxon>Basidiomycota</taxon>
        <taxon>Agaricomycotina</taxon>
        <taxon>Agaricomycetes</taxon>
        <taxon>Agaricomycetidae</taxon>
        <taxon>Agaricales</taxon>
        <taxon>Marasmiineae</taxon>
        <taxon>Physalacriaceae</taxon>
        <taxon>Armillaria</taxon>
    </lineage>
</organism>
<protein>
    <recommendedName>
        <fullName evidence="4">F-box domain-containing protein</fullName>
    </recommendedName>
</protein>
<proteinExistence type="predicted"/>
<evidence type="ECO:0008006" key="4">
    <source>
        <dbReference type="Google" id="ProtNLM"/>
    </source>
</evidence>